<proteinExistence type="predicted"/>
<organism evidence="1 2">
    <name type="scientific">Rotaria sordida</name>
    <dbReference type="NCBI Taxonomy" id="392033"/>
    <lineage>
        <taxon>Eukaryota</taxon>
        <taxon>Metazoa</taxon>
        <taxon>Spiralia</taxon>
        <taxon>Gnathifera</taxon>
        <taxon>Rotifera</taxon>
        <taxon>Eurotatoria</taxon>
        <taxon>Bdelloidea</taxon>
        <taxon>Philodinida</taxon>
        <taxon>Philodinidae</taxon>
        <taxon>Rotaria</taxon>
    </lineage>
</organism>
<name>A0A820G7M7_9BILA</name>
<comment type="caution">
    <text evidence="1">The sequence shown here is derived from an EMBL/GenBank/DDBJ whole genome shotgun (WGS) entry which is preliminary data.</text>
</comment>
<dbReference type="Proteomes" id="UP000663874">
    <property type="component" value="Unassembled WGS sequence"/>
</dbReference>
<evidence type="ECO:0000313" key="1">
    <source>
        <dbReference type="EMBL" id="CAF4272819.1"/>
    </source>
</evidence>
<dbReference type="AlphaFoldDB" id="A0A820G7M7"/>
<evidence type="ECO:0000313" key="2">
    <source>
        <dbReference type="Proteomes" id="UP000663874"/>
    </source>
</evidence>
<reference evidence="1" key="1">
    <citation type="submission" date="2021-02" db="EMBL/GenBank/DDBJ databases">
        <authorList>
            <person name="Nowell W R."/>
        </authorList>
    </citation>
    <scope>NUCLEOTIDE SEQUENCE</scope>
</reference>
<dbReference type="EMBL" id="CAJOBE010026417">
    <property type="protein sequence ID" value="CAF4272819.1"/>
    <property type="molecule type" value="Genomic_DNA"/>
</dbReference>
<sequence length="51" mass="5506">STSSLILDHIRNIHTSNSNQFDDNLIIGSDMAKEILGLGGKTILNHKNTTG</sequence>
<feature type="non-terminal residue" evidence="1">
    <location>
        <position position="1"/>
    </location>
</feature>
<protein>
    <submittedName>
        <fullName evidence="1">Uncharacterized protein</fullName>
    </submittedName>
</protein>
<accession>A0A820G7M7</accession>
<gene>
    <name evidence="1" type="ORF">FNK824_LOCUS39565</name>
</gene>